<evidence type="ECO:0000313" key="2">
    <source>
        <dbReference type="Proteomes" id="UP001497382"/>
    </source>
</evidence>
<reference evidence="1 2" key="1">
    <citation type="submission" date="2024-04" db="EMBL/GenBank/DDBJ databases">
        <authorList>
            <person name="Rising A."/>
            <person name="Reimegard J."/>
            <person name="Sonavane S."/>
            <person name="Akerstrom W."/>
            <person name="Nylinder S."/>
            <person name="Hedman E."/>
            <person name="Kallberg Y."/>
        </authorList>
    </citation>
    <scope>NUCLEOTIDE SEQUENCE [LARGE SCALE GENOMIC DNA]</scope>
</reference>
<dbReference type="AlphaFoldDB" id="A0AAV1Z3N5"/>
<evidence type="ECO:0000313" key="1">
    <source>
        <dbReference type="EMBL" id="CAL1264950.1"/>
    </source>
</evidence>
<protein>
    <submittedName>
        <fullName evidence="1">Uncharacterized protein</fullName>
    </submittedName>
</protein>
<accession>A0AAV1Z3N5</accession>
<dbReference type="Proteomes" id="UP001497382">
    <property type="component" value="Unassembled WGS sequence"/>
</dbReference>
<sequence>VGFRIENRCSNKQKHGLILFGELVLLKLCQILSNRILFREDWHKRFTFWQWVTDEFECFGH</sequence>
<keyword evidence="2" id="KW-1185">Reference proteome</keyword>
<comment type="caution">
    <text evidence="1">The sequence shown here is derived from an EMBL/GenBank/DDBJ whole genome shotgun (WGS) entry which is preliminary data.</text>
</comment>
<organism evidence="1 2">
    <name type="scientific">Larinioides sclopetarius</name>
    <dbReference type="NCBI Taxonomy" id="280406"/>
    <lineage>
        <taxon>Eukaryota</taxon>
        <taxon>Metazoa</taxon>
        <taxon>Ecdysozoa</taxon>
        <taxon>Arthropoda</taxon>
        <taxon>Chelicerata</taxon>
        <taxon>Arachnida</taxon>
        <taxon>Araneae</taxon>
        <taxon>Araneomorphae</taxon>
        <taxon>Entelegynae</taxon>
        <taxon>Araneoidea</taxon>
        <taxon>Araneidae</taxon>
        <taxon>Larinioides</taxon>
    </lineage>
</organism>
<proteinExistence type="predicted"/>
<gene>
    <name evidence="1" type="ORF">LARSCL_LOCUS2244</name>
</gene>
<name>A0AAV1Z3N5_9ARAC</name>
<feature type="non-terminal residue" evidence="1">
    <location>
        <position position="1"/>
    </location>
</feature>
<dbReference type="EMBL" id="CAXIEN010000015">
    <property type="protein sequence ID" value="CAL1264950.1"/>
    <property type="molecule type" value="Genomic_DNA"/>
</dbReference>